<protein>
    <submittedName>
        <fullName evidence="3">Uu.00g031260.m01.CDS01</fullName>
    </submittedName>
</protein>
<evidence type="ECO:0000256" key="1">
    <source>
        <dbReference type="SAM" id="MobiDB-lite"/>
    </source>
</evidence>
<feature type="region of interest" description="Disordered" evidence="1">
    <location>
        <begin position="374"/>
        <end position="539"/>
    </location>
</feature>
<feature type="compositionally biased region" description="Basic and acidic residues" evidence="1">
    <location>
        <begin position="235"/>
        <end position="244"/>
    </location>
</feature>
<evidence type="ECO:0000256" key="2">
    <source>
        <dbReference type="SAM" id="Phobius"/>
    </source>
</evidence>
<keyword evidence="4" id="KW-1185">Reference proteome</keyword>
<name>A0AAI8V3K7_9PEZI</name>
<comment type="caution">
    <text evidence="3">The sequence shown here is derived from an EMBL/GenBank/DDBJ whole genome shotgun (WGS) entry which is preliminary data.</text>
</comment>
<feature type="transmembrane region" description="Helical" evidence="2">
    <location>
        <begin position="81"/>
        <end position="111"/>
    </location>
</feature>
<feature type="transmembrane region" description="Helical" evidence="2">
    <location>
        <begin position="12"/>
        <end position="33"/>
    </location>
</feature>
<feature type="region of interest" description="Disordered" evidence="1">
    <location>
        <begin position="235"/>
        <end position="271"/>
    </location>
</feature>
<keyword evidence="2" id="KW-1133">Transmembrane helix</keyword>
<feature type="transmembrane region" description="Helical" evidence="2">
    <location>
        <begin position="117"/>
        <end position="138"/>
    </location>
</feature>
<feature type="transmembrane region" description="Helical" evidence="2">
    <location>
        <begin position="48"/>
        <end position="69"/>
    </location>
</feature>
<gene>
    <name evidence="3" type="ORF">KHLLAP_LOCUS741</name>
</gene>
<feature type="compositionally biased region" description="Low complexity" evidence="1">
    <location>
        <begin position="609"/>
        <end position="633"/>
    </location>
</feature>
<organism evidence="3 4">
    <name type="scientific">Anthostomella pinea</name>
    <dbReference type="NCBI Taxonomy" id="933095"/>
    <lineage>
        <taxon>Eukaryota</taxon>
        <taxon>Fungi</taxon>
        <taxon>Dikarya</taxon>
        <taxon>Ascomycota</taxon>
        <taxon>Pezizomycotina</taxon>
        <taxon>Sordariomycetes</taxon>
        <taxon>Xylariomycetidae</taxon>
        <taxon>Xylariales</taxon>
        <taxon>Xylariaceae</taxon>
        <taxon>Anthostomella</taxon>
    </lineage>
</organism>
<feature type="compositionally biased region" description="Polar residues" evidence="1">
    <location>
        <begin position="458"/>
        <end position="467"/>
    </location>
</feature>
<evidence type="ECO:0000313" key="4">
    <source>
        <dbReference type="Proteomes" id="UP001295740"/>
    </source>
</evidence>
<dbReference type="AlphaFoldDB" id="A0AAI8V3K7"/>
<dbReference type="Proteomes" id="UP001295740">
    <property type="component" value="Unassembled WGS sequence"/>
</dbReference>
<feature type="compositionally biased region" description="Acidic residues" evidence="1">
    <location>
        <begin position="376"/>
        <end position="389"/>
    </location>
</feature>
<reference evidence="3" key="1">
    <citation type="submission" date="2023-10" db="EMBL/GenBank/DDBJ databases">
        <authorList>
            <person name="Hackl T."/>
        </authorList>
    </citation>
    <scope>NUCLEOTIDE SEQUENCE</scope>
</reference>
<feature type="compositionally biased region" description="Basic and acidic residues" evidence="1">
    <location>
        <begin position="254"/>
        <end position="268"/>
    </location>
</feature>
<evidence type="ECO:0000313" key="3">
    <source>
        <dbReference type="EMBL" id="CAJ2500273.1"/>
    </source>
</evidence>
<feature type="compositionally biased region" description="Low complexity" evidence="1">
    <location>
        <begin position="395"/>
        <end position="422"/>
    </location>
</feature>
<feature type="compositionally biased region" description="Low complexity" evidence="1">
    <location>
        <begin position="658"/>
        <end position="669"/>
    </location>
</feature>
<feature type="compositionally biased region" description="Pro residues" evidence="1">
    <location>
        <begin position="498"/>
        <end position="512"/>
    </location>
</feature>
<sequence>MSSQTTASTIAIGAQHAWLLFITMACFGSFFYWQNLSPYVPSVVGTGVTIYLFCVHCVLGLFALFFVLLNYTLSHRLMAGCLGTLTCGITALFAYTDVGGWWALAGLWHIYQIYWDGAWGLVYWPLTWGLFFYLMAFFRSPGTQRELEKHRFAETRFFRFCPWNWQKAKQFVKALAWRCRIRPAFLLPDAVIHREHQQKQEQKRLDAIKREEQQAADERVRDALERRERIKAQKAERDRRDLERLQAMQAQDISRARSRAEREREQQRQRKKNAYYKKFDIDFPRDRTGAIIEKMDEFLDSARAPVPWVVSAPVLSVVPAPVLSVVSATQSVLAPAPAQAPQTVFIPASFALFPAPQDGGASAPFVPSDVNAWIDDPMDVDEPSDDEPLEMSIDAASSPSVSVSAPAPVASLPSVSAKAPAPTSFTTPQPKPKEQVELPSPVKRTSPFSRVASPPSVPSTLPQTPSKSAHIPSGSSVSGLGSGRTKKERIQNGLLSPSPAPAPTTPAPPTTPAQPAKPTLTWPKTKETPALDSSFSSIDPSPPAFSASVPWFAHAPPVTFAPRFAPRVTPPPSVTKAPAKARTVLTLAQYKAKQVEKAGRVFGGSSSHSTFAPTTPSALATAPPWSAQQQQPSVPQPPPHLSHHVSRPFFTPQPQPQPGTSQQPTAPAPERIAGVTREDIYLRFRSEGENEADSEIMTEDTWAILLRDYYRGQGTQ</sequence>
<dbReference type="EMBL" id="CAUWAG010000003">
    <property type="protein sequence ID" value="CAJ2500273.1"/>
    <property type="molecule type" value="Genomic_DNA"/>
</dbReference>
<proteinExistence type="predicted"/>
<accession>A0AAI8V3K7</accession>
<keyword evidence="2" id="KW-0472">Membrane</keyword>
<keyword evidence="2" id="KW-0812">Transmembrane</keyword>
<feature type="region of interest" description="Disordered" evidence="1">
    <location>
        <begin position="600"/>
        <end position="674"/>
    </location>
</feature>